<name>A0AB34GZM6_ESCRO</name>
<feature type="region of interest" description="Disordered" evidence="1">
    <location>
        <begin position="73"/>
        <end position="93"/>
    </location>
</feature>
<evidence type="ECO:0000256" key="1">
    <source>
        <dbReference type="SAM" id="MobiDB-lite"/>
    </source>
</evidence>
<sequence>MRLGCGPGILVPQGCGAGILVPQGCGPGILVPQGCGAGILVPQGCGFRPQAAWAPAVPQEGDGCLPVRPCSTVENTMPRPNPRRKGPGREELAPDTRKQVFEFPSACFLGFSLSLSLHLCGAGTGTAVLCCSSGLLWALAEPEPLVQVWRGLPLDLSPSGSLLFPPRLAQYLSRVLLPQRRPAQDRPTVPPGQTDQGSQGAWPQPWATGTCLEVWPKIPCSACIRSREGRAWRTGPAFFLTKAPGPSLVNQPPCQTLCDHAAVVGFIDKEVEVQKGWQKNMGATGGASRLSEGCELLPPRLQPLPFPVLPQDSQLLLVCPAQHPGHSPVPNWPSPLGTLFLLPSQGRHHQRARRGQCQLRGPPWGMVVAKVPELIKCLWGTATPSLTSGAAQTGKSRHPAEDQ</sequence>
<organism evidence="2 3">
    <name type="scientific">Eschrichtius robustus</name>
    <name type="common">California gray whale</name>
    <name type="synonym">Eschrichtius gibbosus</name>
    <dbReference type="NCBI Taxonomy" id="9764"/>
    <lineage>
        <taxon>Eukaryota</taxon>
        <taxon>Metazoa</taxon>
        <taxon>Chordata</taxon>
        <taxon>Craniata</taxon>
        <taxon>Vertebrata</taxon>
        <taxon>Euteleostomi</taxon>
        <taxon>Mammalia</taxon>
        <taxon>Eutheria</taxon>
        <taxon>Laurasiatheria</taxon>
        <taxon>Artiodactyla</taxon>
        <taxon>Whippomorpha</taxon>
        <taxon>Cetacea</taxon>
        <taxon>Mysticeti</taxon>
        <taxon>Eschrichtiidae</taxon>
        <taxon>Eschrichtius</taxon>
    </lineage>
</organism>
<protein>
    <submittedName>
        <fullName evidence="2">Uncharacterized protein</fullName>
    </submittedName>
</protein>
<dbReference type="Proteomes" id="UP001159641">
    <property type="component" value="Unassembled WGS sequence"/>
</dbReference>
<proteinExistence type="predicted"/>
<dbReference type="EMBL" id="JAIQCJ010002027">
    <property type="protein sequence ID" value="KAJ8784914.1"/>
    <property type="molecule type" value="Genomic_DNA"/>
</dbReference>
<gene>
    <name evidence="2" type="ORF">J1605_007470</name>
</gene>
<evidence type="ECO:0000313" key="3">
    <source>
        <dbReference type="Proteomes" id="UP001159641"/>
    </source>
</evidence>
<evidence type="ECO:0000313" key="2">
    <source>
        <dbReference type="EMBL" id="KAJ8784914.1"/>
    </source>
</evidence>
<reference evidence="2 3" key="1">
    <citation type="submission" date="2022-11" db="EMBL/GenBank/DDBJ databases">
        <title>Whole genome sequence of Eschrichtius robustus ER-17-0199.</title>
        <authorList>
            <person name="Bruniche-Olsen A."/>
            <person name="Black A.N."/>
            <person name="Fields C.J."/>
            <person name="Walden K."/>
            <person name="Dewoody J.A."/>
        </authorList>
    </citation>
    <scope>NUCLEOTIDE SEQUENCE [LARGE SCALE GENOMIC DNA]</scope>
    <source>
        <strain evidence="2">ER-17-0199</strain>
        <tissue evidence="2">Blubber</tissue>
    </source>
</reference>
<accession>A0AB34GZM6</accession>
<feature type="compositionally biased region" description="Polar residues" evidence="1">
    <location>
        <begin position="191"/>
        <end position="201"/>
    </location>
</feature>
<keyword evidence="3" id="KW-1185">Reference proteome</keyword>
<comment type="caution">
    <text evidence="2">The sequence shown here is derived from an EMBL/GenBank/DDBJ whole genome shotgun (WGS) entry which is preliminary data.</text>
</comment>
<feature type="region of interest" description="Disordered" evidence="1">
    <location>
        <begin position="182"/>
        <end position="202"/>
    </location>
</feature>
<dbReference type="AlphaFoldDB" id="A0AB34GZM6"/>